<keyword evidence="3" id="KW-1185">Reference proteome</keyword>
<dbReference type="EMBL" id="BMLN01000005">
    <property type="protein sequence ID" value="GGN99829.1"/>
    <property type="molecule type" value="Genomic_DNA"/>
</dbReference>
<dbReference type="Proteomes" id="UP000606653">
    <property type="component" value="Unassembled WGS sequence"/>
</dbReference>
<proteinExistence type="predicted"/>
<dbReference type="PANTHER" id="PTHR43355:SF2">
    <property type="entry name" value="FLAVIN REDUCTASE (NADPH)"/>
    <property type="match status" value="1"/>
</dbReference>
<feature type="domain" description="NAD(P)-binding" evidence="1">
    <location>
        <begin position="17"/>
        <end position="209"/>
    </location>
</feature>
<dbReference type="Pfam" id="PF13460">
    <property type="entry name" value="NAD_binding_10"/>
    <property type="match status" value="1"/>
</dbReference>
<evidence type="ECO:0000313" key="2">
    <source>
        <dbReference type="EMBL" id="GGN99829.1"/>
    </source>
</evidence>
<evidence type="ECO:0000259" key="1">
    <source>
        <dbReference type="Pfam" id="PF13460"/>
    </source>
</evidence>
<sequence>MKGREIIMEMMKILVLGAEGPVGRHIVKEALKRKCEVTVLLRDPSLFNEEHAALHIRTGDLLAPGAIASAAVGCDAVLSAFGSEPGEGPLLPEAARLIIEGTREAGVSRLIIAGGSGTLLTAPGVRLMDSPDYPEELLPLAQAHADAYDIFAQSDLEWTYVSPAAWIEPGRRTGNFRIGTTLLVTDDEGHSRISVEDFAAAIIDELDDPNFIRSRFTVAY</sequence>
<dbReference type="Gene3D" id="3.40.50.720">
    <property type="entry name" value="NAD(P)-binding Rossmann-like Domain"/>
    <property type="match status" value="1"/>
</dbReference>
<dbReference type="CDD" id="cd05244">
    <property type="entry name" value="BVR-B_like_SDR_a"/>
    <property type="match status" value="1"/>
</dbReference>
<gene>
    <name evidence="2" type="ORF">GCM10010969_20340</name>
</gene>
<accession>A0ABQ2L1R3</accession>
<name>A0ABQ2L1R3_9BACL</name>
<protein>
    <submittedName>
        <fullName evidence="2">3-beta hydroxysteroid dehydrogenase</fullName>
    </submittedName>
</protein>
<dbReference type="InterPro" id="IPR016040">
    <property type="entry name" value="NAD(P)-bd_dom"/>
</dbReference>
<organism evidence="2 3">
    <name type="scientific">Saccharibacillus kuerlensis</name>
    <dbReference type="NCBI Taxonomy" id="459527"/>
    <lineage>
        <taxon>Bacteria</taxon>
        <taxon>Bacillati</taxon>
        <taxon>Bacillota</taxon>
        <taxon>Bacilli</taxon>
        <taxon>Bacillales</taxon>
        <taxon>Paenibacillaceae</taxon>
        <taxon>Saccharibacillus</taxon>
    </lineage>
</organism>
<dbReference type="InterPro" id="IPR051606">
    <property type="entry name" value="Polyketide_Oxido-like"/>
</dbReference>
<comment type="caution">
    <text evidence="2">The sequence shown here is derived from an EMBL/GenBank/DDBJ whole genome shotgun (WGS) entry which is preliminary data.</text>
</comment>
<reference evidence="3" key="1">
    <citation type="journal article" date="2019" name="Int. J. Syst. Evol. Microbiol.">
        <title>The Global Catalogue of Microorganisms (GCM) 10K type strain sequencing project: providing services to taxonomists for standard genome sequencing and annotation.</title>
        <authorList>
            <consortium name="The Broad Institute Genomics Platform"/>
            <consortium name="The Broad Institute Genome Sequencing Center for Infectious Disease"/>
            <person name="Wu L."/>
            <person name="Ma J."/>
        </authorList>
    </citation>
    <scope>NUCLEOTIDE SEQUENCE [LARGE SCALE GENOMIC DNA]</scope>
    <source>
        <strain evidence="3">CGMCC 1.6964</strain>
    </source>
</reference>
<evidence type="ECO:0000313" key="3">
    <source>
        <dbReference type="Proteomes" id="UP000606653"/>
    </source>
</evidence>
<dbReference type="InterPro" id="IPR036291">
    <property type="entry name" value="NAD(P)-bd_dom_sf"/>
</dbReference>
<dbReference type="PANTHER" id="PTHR43355">
    <property type="entry name" value="FLAVIN REDUCTASE (NADPH)"/>
    <property type="match status" value="1"/>
</dbReference>
<dbReference type="SUPFAM" id="SSF51735">
    <property type="entry name" value="NAD(P)-binding Rossmann-fold domains"/>
    <property type="match status" value="1"/>
</dbReference>